<keyword evidence="2" id="KW-0732">Signal</keyword>
<evidence type="ECO:0000256" key="1">
    <source>
        <dbReference type="RuleBase" id="RU000411"/>
    </source>
</evidence>
<feature type="domain" description="Serpin" evidence="3">
    <location>
        <begin position="39"/>
        <end position="392"/>
    </location>
</feature>
<dbReference type="Gene3D" id="3.30.497.10">
    <property type="entry name" value="Antithrombin, subunit I, domain 2"/>
    <property type="match status" value="1"/>
</dbReference>
<dbReference type="PANTHER" id="PTHR11461:SF211">
    <property type="entry name" value="GH10112P-RELATED"/>
    <property type="match status" value="1"/>
</dbReference>
<organism evidence="4 5">
    <name type="scientific">Candidatus Coprenecus avistercoris</name>
    <dbReference type="NCBI Taxonomy" id="2840730"/>
    <lineage>
        <taxon>Bacteria</taxon>
        <taxon>Pseudomonadati</taxon>
        <taxon>Bacteroidota</taxon>
        <taxon>Bacteroidia</taxon>
        <taxon>Bacteroidales</taxon>
        <taxon>Rikenellaceae</taxon>
        <taxon>Rikenellaceae incertae sedis</taxon>
        <taxon>Candidatus Coprenecus</taxon>
    </lineage>
</organism>
<dbReference type="Pfam" id="PF00079">
    <property type="entry name" value="Serpin"/>
    <property type="match status" value="1"/>
</dbReference>
<protein>
    <submittedName>
        <fullName evidence="4">Serpin family protein</fullName>
    </submittedName>
</protein>
<dbReference type="EMBL" id="DVHI01000101">
    <property type="protein sequence ID" value="HIR63527.1"/>
    <property type="molecule type" value="Genomic_DNA"/>
</dbReference>
<evidence type="ECO:0000256" key="2">
    <source>
        <dbReference type="SAM" id="SignalP"/>
    </source>
</evidence>
<dbReference type="PANTHER" id="PTHR11461">
    <property type="entry name" value="SERINE PROTEASE INHIBITOR, SERPIN"/>
    <property type="match status" value="1"/>
</dbReference>
<dbReference type="Proteomes" id="UP000886744">
    <property type="component" value="Unassembled WGS sequence"/>
</dbReference>
<feature type="signal peptide" evidence="2">
    <location>
        <begin position="1"/>
        <end position="18"/>
    </location>
</feature>
<comment type="similarity">
    <text evidence="1">Belongs to the serpin family.</text>
</comment>
<gene>
    <name evidence="4" type="ORF">IAC94_08445</name>
</gene>
<evidence type="ECO:0000313" key="5">
    <source>
        <dbReference type="Proteomes" id="UP000886744"/>
    </source>
</evidence>
<proteinExistence type="inferred from homology"/>
<dbReference type="SMART" id="SM00093">
    <property type="entry name" value="SERPIN"/>
    <property type="match status" value="1"/>
</dbReference>
<dbReference type="PROSITE" id="PS00284">
    <property type="entry name" value="SERPIN"/>
    <property type="match status" value="1"/>
</dbReference>
<dbReference type="GO" id="GO:0005615">
    <property type="term" value="C:extracellular space"/>
    <property type="evidence" value="ECO:0007669"/>
    <property type="project" value="InterPro"/>
</dbReference>
<comment type="caution">
    <text evidence="4">The sequence shown here is derived from an EMBL/GenBank/DDBJ whole genome shotgun (WGS) entry which is preliminary data.</text>
</comment>
<dbReference type="InterPro" id="IPR042185">
    <property type="entry name" value="Serpin_sf_2"/>
</dbReference>
<name>A0A9D1E2V6_9BACT</name>
<dbReference type="GO" id="GO:0004867">
    <property type="term" value="F:serine-type endopeptidase inhibitor activity"/>
    <property type="evidence" value="ECO:0007669"/>
    <property type="project" value="InterPro"/>
</dbReference>
<dbReference type="InterPro" id="IPR000215">
    <property type="entry name" value="Serpin_fam"/>
</dbReference>
<reference evidence="4" key="1">
    <citation type="submission" date="2020-10" db="EMBL/GenBank/DDBJ databases">
        <authorList>
            <person name="Gilroy R."/>
        </authorList>
    </citation>
    <scope>NUCLEOTIDE SEQUENCE</scope>
    <source>
        <strain evidence="4">ChiHjej13B12-12457</strain>
    </source>
</reference>
<evidence type="ECO:0000313" key="4">
    <source>
        <dbReference type="EMBL" id="HIR63527.1"/>
    </source>
</evidence>
<dbReference type="InterPro" id="IPR042178">
    <property type="entry name" value="Serpin_sf_1"/>
</dbReference>
<dbReference type="Gene3D" id="2.30.39.10">
    <property type="entry name" value="Alpha-1-antitrypsin, domain 1"/>
    <property type="match status" value="1"/>
</dbReference>
<evidence type="ECO:0000259" key="3">
    <source>
        <dbReference type="SMART" id="SM00093"/>
    </source>
</evidence>
<dbReference type="SUPFAM" id="SSF56574">
    <property type="entry name" value="Serpins"/>
    <property type="match status" value="1"/>
</dbReference>
<dbReference type="AlphaFoldDB" id="A0A9D1E2V6"/>
<reference evidence="4" key="2">
    <citation type="journal article" date="2021" name="PeerJ">
        <title>Extensive microbial diversity within the chicken gut microbiome revealed by metagenomics and culture.</title>
        <authorList>
            <person name="Gilroy R."/>
            <person name="Ravi A."/>
            <person name="Getino M."/>
            <person name="Pursley I."/>
            <person name="Horton D.L."/>
            <person name="Alikhan N.F."/>
            <person name="Baker D."/>
            <person name="Gharbi K."/>
            <person name="Hall N."/>
            <person name="Watson M."/>
            <person name="Adriaenssens E.M."/>
            <person name="Foster-Nyarko E."/>
            <person name="Jarju S."/>
            <person name="Secka A."/>
            <person name="Antonio M."/>
            <person name="Oren A."/>
            <person name="Chaudhuri R.R."/>
            <person name="La Ragione R."/>
            <person name="Hildebrand F."/>
            <person name="Pallen M.J."/>
        </authorList>
    </citation>
    <scope>NUCLEOTIDE SEQUENCE</scope>
    <source>
        <strain evidence="4">ChiHjej13B12-12457</strain>
    </source>
</reference>
<dbReference type="CDD" id="cd19588">
    <property type="entry name" value="serpin_miropin-like"/>
    <property type="match status" value="1"/>
</dbReference>
<sequence>MRRILTLMFVLLPFMVSAQTEDVLKRGTGAEVSGSSFAFGLFQDAVLYDGSDVVFISPLSASMALSMTANGAEEATLAEMLSVLGQDASINELNEYNRSVKDFLASGPVGIELNVANSIWVSDLFPVRSRFCKTAVRYYDASVSNLDFSDPASPSVINSWCSENTNGRISKMIESIDPATQMYLLNALYFKGMWSCPFDAARTREDIFHGNNRSSKVEFMHNTASFPYYTGPEGSVLELPYGDGSFVMDIFLPAEGTSAEEFVSGLDGEALSTLTGLLQTDRIKVSIPKFKAEYETSLIATLQRLGMRTAFTPAADFSGIAKEPLMISEVKQKTFIEVNEEGSEAAAVTSVGIMRTSLAPDPFEFKADRPFVFLIRGRESGPVLFMGIVRNL</sequence>
<accession>A0A9D1E2V6</accession>
<dbReference type="InterPro" id="IPR023795">
    <property type="entry name" value="Serpin_CS"/>
</dbReference>
<feature type="chain" id="PRO_5038604414" evidence="2">
    <location>
        <begin position="19"/>
        <end position="392"/>
    </location>
</feature>
<dbReference type="InterPro" id="IPR036186">
    <property type="entry name" value="Serpin_sf"/>
</dbReference>
<dbReference type="InterPro" id="IPR023796">
    <property type="entry name" value="Serpin_dom"/>
</dbReference>